<dbReference type="PANTHER" id="PTHR33376:SF7">
    <property type="entry name" value="C4-DICARBOXYLATE-BINDING PROTEIN DCTB"/>
    <property type="match status" value="1"/>
</dbReference>
<dbReference type="PIRSF" id="PIRSF006470">
    <property type="entry name" value="DctB"/>
    <property type="match status" value="1"/>
</dbReference>
<reference evidence="7 8" key="1">
    <citation type="submission" date="2018-03" db="EMBL/GenBank/DDBJ databases">
        <title>Genomic Encyclopedia of Archaeal and Bacterial Type Strains, Phase II (KMG-II): from individual species to whole genera.</title>
        <authorList>
            <person name="Goeker M."/>
        </authorList>
    </citation>
    <scope>NUCLEOTIDE SEQUENCE [LARGE SCALE GENOMIC DNA]</scope>
    <source>
        <strain evidence="7 8">DSM 29328</strain>
    </source>
</reference>
<organism evidence="7 8">
    <name type="scientific">Aliiruegeria haliotis</name>
    <dbReference type="NCBI Taxonomy" id="1280846"/>
    <lineage>
        <taxon>Bacteria</taxon>
        <taxon>Pseudomonadati</taxon>
        <taxon>Pseudomonadota</taxon>
        <taxon>Alphaproteobacteria</taxon>
        <taxon>Rhodobacterales</taxon>
        <taxon>Roseobacteraceae</taxon>
        <taxon>Aliiruegeria</taxon>
    </lineage>
</organism>
<feature type="chain" id="PRO_5015475033" evidence="6">
    <location>
        <begin position="25"/>
        <end position="325"/>
    </location>
</feature>
<dbReference type="PANTHER" id="PTHR33376">
    <property type="match status" value="1"/>
</dbReference>
<proteinExistence type="inferred from homology"/>
<comment type="caution">
    <text evidence="7">The sequence shown here is derived from an EMBL/GenBank/DDBJ whole genome shotgun (WGS) entry which is preliminary data.</text>
</comment>
<dbReference type="GO" id="GO:0030288">
    <property type="term" value="C:outer membrane-bounded periplasmic space"/>
    <property type="evidence" value="ECO:0007669"/>
    <property type="project" value="InterPro"/>
</dbReference>
<dbReference type="RefSeq" id="WP_106205557.1">
    <property type="nucleotide sequence ID" value="NZ_PVTD01000006.1"/>
</dbReference>
<dbReference type="CDD" id="cd13603">
    <property type="entry name" value="PBP2_TRAP_Siap_TeaA_like"/>
    <property type="match status" value="1"/>
</dbReference>
<keyword evidence="8" id="KW-1185">Reference proteome</keyword>
<dbReference type="OrthoDB" id="8673861at2"/>
<dbReference type="Gene3D" id="3.40.190.170">
    <property type="entry name" value="Bacterial extracellular solute-binding protein, family 7"/>
    <property type="match status" value="1"/>
</dbReference>
<evidence type="ECO:0000313" key="7">
    <source>
        <dbReference type="EMBL" id="PRY22469.1"/>
    </source>
</evidence>
<comment type="similarity">
    <text evidence="2">Belongs to the bacterial solute-binding protein 7 family.</text>
</comment>
<gene>
    <name evidence="7" type="ORF">CLV78_1069</name>
</gene>
<evidence type="ECO:0000256" key="2">
    <source>
        <dbReference type="ARBA" id="ARBA00009023"/>
    </source>
</evidence>
<evidence type="ECO:0000256" key="4">
    <source>
        <dbReference type="ARBA" id="ARBA00022729"/>
    </source>
</evidence>
<sequence>MTMVRNMVFAAVAGLGMMPFQADAVELAATIDGPVTTGQGQGFLKFGEVLSDLTNGEVTVKVFPDAQLGSGGEAFELLEDGQIALYAIAPGYLAEFAPTVQSLVVPFVFRDFDHWQSVVSGEIGVEFANDVAEATDAMVIGYFGGSIRNLVSSKPVETAEDVAGLRVRLHPAAVQVKAWEALGVVPTVMAYGEIYSGLQLGVVDGLENEAEWVLRMKFYEQAKYYVQTEHEYVTRPVLFSKSIYDSLTPEQQEAVLEAGRQATAYQRELEHKFDSESKAALRDEHGVNIVEIDKAKIQSAVAQALEPVVEELGLVEAVESIRNYK</sequence>
<dbReference type="NCBIfam" id="TIGR00787">
    <property type="entry name" value="dctP"/>
    <property type="match status" value="1"/>
</dbReference>
<dbReference type="AlphaFoldDB" id="A0A2T0RMQ6"/>
<evidence type="ECO:0000256" key="5">
    <source>
        <dbReference type="ARBA" id="ARBA00022764"/>
    </source>
</evidence>
<name>A0A2T0RMQ6_9RHOB</name>
<evidence type="ECO:0000256" key="6">
    <source>
        <dbReference type="SAM" id="SignalP"/>
    </source>
</evidence>
<evidence type="ECO:0000313" key="8">
    <source>
        <dbReference type="Proteomes" id="UP000239480"/>
    </source>
</evidence>
<keyword evidence="4 6" id="KW-0732">Signal</keyword>
<comment type="subcellular location">
    <subcellularLocation>
        <location evidence="1">Periplasm</location>
    </subcellularLocation>
</comment>
<dbReference type="NCBIfam" id="NF037995">
    <property type="entry name" value="TRAP_S1"/>
    <property type="match status" value="1"/>
</dbReference>
<dbReference type="Pfam" id="PF03480">
    <property type="entry name" value="DctP"/>
    <property type="match status" value="1"/>
</dbReference>
<dbReference type="InterPro" id="IPR004682">
    <property type="entry name" value="TRAP_DctP"/>
</dbReference>
<keyword evidence="5" id="KW-0574">Periplasm</keyword>
<dbReference type="GO" id="GO:0055085">
    <property type="term" value="P:transmembrane transport"/>
    <property type="evidence" value="ECO:0007669"/>
    <property type="project" value="InterPro"/>
</dbReference>
<feature type="signal peptide" evidence="6">
    <location>
        <begin position="1"/>
        <end position="24"/>
    </location>
</feature>
<protein>
    <submittedName>
        <fullName evidence="7">Tripartite ATP-independent transporter DctP family solute receptor</fullName>
    </submittedName>
</protein>
<dbReference type="InterPro" id="IPR038404">
    <property type="entry name" value="TRAP_DctP_sf"/>
</dbReference>
<keyword evidence="3" id="KW-0813">Transport</keyword>
<keyword evidence="7" id="KW-0675">Receptor</keyword>
<evidence type="ECO:0000256" key="3">
    <source>
        <dbReference type="ARBA" id="ARBA00022448"/>
    </source>
</evidence>
<evidence type="ECO:0000256" key="1">
    <source>
        <dbReference type="ARBA" id="ARBA00004418"/>
    </source>
</evidence>
<dbReference type="Proteomes" id="UP000239480">
    <property type="component" value="Unassembled WGS sequence"/>
</dbReference>
<accession>A0A2T0RMQ6</accession>
<dbReference type="EMBL" id="PVTD01000006">
    <property type="protein sequence ID" value="PRY22469.1"/>
    <property type="molecule type" value="Genomic_DNA"/>
</dbReference>
<dbReference type="InterPro" id="IPR018389">
    <property type="entry name" value="DctP_fam"/>
</dbReference>